<proteinExistence type="predicted"/>
<accession>A0A520S148</accession>
<reference evidence="1 2" key="1">
    <citation type="submission" date="2019-02" db="EMBL/GenBank/DDBJ databases">
        <title>Prokaryotic population dynamics and viral predation in marine succession experiment using metagenomics: the confinement effect.</title>
        <authorList>
            <person name="Haro-Moreno J.M."/>
            <person name="Rodriguez-Valera F."/>
            <person name="Lopez-Perez M."/>
        </authorList>
    </citation>
    <scope>NUCLEOTIDE SEQUENCE [LARGE SCALE GENOMIC DNA]</scope>
    <source>
        <strain evidence="1">MED-G158</strain>
    </source>
</reference>
<evidence type="ECO:0000313" key="1">
    <source>
        <dbReference type="EMBL" id="RZO76197.1"/>
    </source>
</evidence>
<comment type="caution">
    <text evidence="1">The sequence shown here is derived from an EMBL/GenBank/DDBJ whole genome shotgun (WGS) entry which is preliminary data.</text>
</comment>
<protein>
    <submittedName>
        <fullName evidence="1">Uncharacterized protein</fullName>
    </submittedName>
</protein>
<dbReference type="AlphaFoldDB" id="A0A520S148"/>
<dbReference type="EMBL" id="SHAH01000036">
    <property type="protein sequence ID" value="RZO76197.1"/>
    <property type="molecule type" value="Genomic_DNA"/>
</dbReference>
<sequence>MNLIDFTEFEPFNSLRERIGTDKLGYFELFDPSIHLTGAERSQLDSPGVLQAVDAIKVLPDSTLAFKNSRALAYIPNENWYRQRREYPSYHLAWCAELESIRQEHPNEELMLTTRLSDDYELMKLRGEGELSVVNHGFVVCKQCLHKLRYKDFDLYRNRKRGYSQKVLSDFRLQEFYKFYQQYPLSFGSKPAPVIEVSSSSVALAGSNKKEET</sequence>
<name>A0A520S148_9GAMM</name>
<evidence type="ECO:0000313" key="2">
    <source>
        <dbReference type="Proteomes" id="UP000320404"/>
    </source>
</evidence>
<dbReference type="Proteomes" id="UP000320404">
    <property type="component" value="Unassembled WGS sequence"/>
</dbReference>
<gene>
    <name evidence="1" type="ORF">EVA69_03250</name>
</gene>
<organism evidence="1 2">
    <name type="scientific">OM182 bacterium</name>
    <dbReference type="NCBI Taxonomy" id="2510334"/>
    <lineage>
        <taxon>Bacteria</taxon>
        <taxon>Pseudomonadati</taxon>
        <taxon>Pseudomonadota</taxon>
        <taxon>Gammaproteobacteria</taxon>
        <taxon>OMG group</taxon>
        <taxon>OM182 clade</taxon>
    </lineage>
</organism>